<evidence type="ECO:0000313" key="1">
    <source>
        <dbReference type="EMBL" id="KAG8235647.1"/>
    </source>
</evidence>
<name>A0A8K0KJE0_LADFU</name>
<gene>
    <name evidence="1" type="ORF">J437_LFUL013639</name>
</gene>
<reference evidence="1" key="2">
    <citation type="submission" date="2017-10" db="EMBL/GenBank/DDBJ databases">
        <title>Ladona fulva Genome sequencing and assembly.</title>
        <authorList>
            <person name="Murali S."/>
            <person name="Richards S."/>
            <person name="Bandaranaike D."/>
            <person name="Bellair M."/>
            <person name="Blankenburg K."/>
            <person name="Chao H."/>
            <person name="Dinh H."/>
            <person name="Doddapaneni H."/>
            <person name="Dugan-Rocha S."/>
            <person name="Elkadiri S."/>
            <person name="Gnanaolivu R."/>
            <person name="Hernandez B."/>
            <person name="Skinner E."/>
            <person name="Javaid M."/>
            <person name="Lee S."/>
            <person name="Li M."/>
            <person name="Ming W."/>
            <person name="Munidasa M."/>
            <person name="Muniz J."/>
            <person name="Nguyen L."/>
            <person name="Hughes D."/>
            <person name="Osuji N."/>
            <person name="Pu L.-L."/>
            <person name="Puazo M."/>
            <person name="Qu C."/>
            <person name="Quiroz J."/>
            <person name="Raj R."/>
            <person name="Weissenberger G."/>
            <person name="Xin Y."/>
            <person name="Zou X."/>
            <person name="Han Y."/>
            <person name="Worley K."/>
            <person name="Muzny D."/>
            <person name="Gibbs R."/>
        </authorList>
    </citation>
    <scope>NUCLEOTIDE SEQUENCE</scope>
    <source>
        <strain evidence="1">Sampled in the wild</strain>
    </source>
</reference>
<dbReference type="Proteomes" id="UP000792457">
    <property type="component" value="Unassembled WGS sequence"/>
</dbReference>
<proteinExistence type="predicted"/>
<comment type="caution">
    <text evidence="1">The sequence shown here is derived from an EMBL/GenBank/DDBJ whole genome shotgun (WGS) entry which is preliminary data.</text>
</comment>
<protein>
    <submittedName>
        <fullName evidence="1">Uncharacterized protein</fullName>
    </submittedName>
</protein>
<reference evidence="1" key="1">
    <citation type="submission" date="2013-04" db="EMBL/GenBank/DDBJ databases">
        <authorList>
            <person name="Qu J."/>
            <person name="Murali S.C."/>
            <person name="Bandaranaike D."/>
            <person name="Bellair M."/>
            <person name="Blankenburg K."/>
            <person name="Chao H."/>
            <person name="Dinh H."/>
            <person name="Doddapaneni H."/>
            <person name="Downs B."/>
            <person name="Dugan-Rocha S."/>
            <person name="Elkadiri S."/>
            <person name="Gnanaolivu R.D."/>
            <person name="Hernandez B."/>
            <person name="Javaid M."/>
            <person name="Jayaseelan J.C."/>
            <person name="Lee S."/>
            <person name="Li M."/>
            <person name="Ming W."/>
            <person name="Munidasa M."/>
            <person name="Muniz J."/>
            <person name="Nguyen L."/>
            <person name="Ongeri F."/>
            <person name="Osuji N."/>
            <person name="Pu L.-L."/>
            <person name="Puazo M."/>
            <person name="Qu C."/>
            <person name="Quiroz J."/>
            <person name="Raj R."/>
            <person name="Weissenberger G."/>
            <person name="Xin Y."/>
            <person name="Zou X."/>
            <person name="Han Y."/>
            <person name="Richards S."/>
            <person name="Worley K."/>
            <person name="Muzny D."/>
            <person name="Gibbs R."/>
        </authorList>
    </citation>
    <scope>NUCLEOTIDE SEQUENCE</scope>
    <source>
        <strain evidence="1">Sampled in the wild</strain>
    </source>
</reference>
<dbReference type="EMBL" id="KZ308934">
    <property type="protein sequence ID" value="KAG8235647.1"/>
    <property type="molecule type" value="Genomic_DNA"/>
</dbReference>
<sequence>MPFESEHWDISAQSGGVVAVFSDSDCFLIDPMDAYEKSPAPRSDDHCLPPTLATTPVMLPRRYYCFACRYCSESKSDIEHHSKVLCKQFCRNCKKKRYIREINENNTVERYKQRTQHDLWMEVEYLTLSLLLSSIHDGDFLCKRMNVVYRRWRLSSANK</sequence>
<keyword evidence="2" id="KW-1185">Reference proteome</keyword>
<accession>A0A8K0KJE0</accession>
<organism evidence="1 2">
    <name type="scientific">Ladona fulva</name>
    <name type="common">Scarce chaser dragonfly</name>
    <name type="synonym">Libellula fulva</name>
    <dbReference type="NCBI Taxonomy" id="123851"/>
    <lineage>
        <taxon>Eukaryota</taxon>
        <taxon>Metazoa</taxon>
        <taxon>Ecdysozoa</taxon>
        <taxon>Arthropoda</taxon>
        <taxon>Hexapoda</taxon>
        <taxon>Insecta</taxon>
        <taxon>Pterygota</taxon>
        <taxon>Palaeoptera</taxon>
        <taxon>Odonata</taxon>
        <taxon>Epiprocta</taxon>
        <taxon>Anisoptera</taxon>
        <taxon>Libelluloidea</taxon>
        <taxon>Libellulidae</taxon>
        <taxon>Ladona</taxon>
    </lineage>
</organism>
<dbReference type="AlphaFoldDB" id="A0A8K0KJE0"/>
<evidence type="ECO:0000313" key="2">
    <source>
        <dbReference type="Proteomes" id="UP000792457"/>
    </source>
</evidence>